<reference evidence="1" key="1">
    <citation type="submission" date="2021-02" db="EMBL/GenBank/DDBJ databases">
        <title>Draft genome sequence of Microbispora sp. RL4-1S isolated from rice leaves in Thailand.</title>
        <authorList>
            <person name="Muangham S."/>
            <person name="Duangmal K."/>
        </authorList>
    </citation>
    <scope>NUCLEOTIDE SEQUENCE</scope>
    <source>
        <strain evidence="1">RL4-1S</strain>
    </source>
</reference>
<name>A0A940WNZ2_9ACTN</name>
<dbReference type="AlphaFoldDB" id="A0A940WNZ2"/>
<dbReference type="EMBL" id="JAFCNB010000015">
    <property type="protein sequence ID" value="MBP2706882.1"/>
    <property type="molecule type" value="Genomic_DNA"/>
</dbReference>
<comment type="caution">
    <text evidence="1">The sequence shown here is derived from an EMBL/GenBank/DDBJ whole genome shotgun (WGS) entry which is preliminary data.</text>
</comment>
<dbReference type="RefSeq" id="WP_210158165.1">
    <property type="nucleotide sequence ID" value="NZ_JAFCNB010000015.1"/>
</dbReference>
<keyword evidence="2" id="KW-1185">Reference proteome</keyword>
<evidence type="ECO:0000313" key="1">
    <source>
        <dbReference type="EMBL" id="MBP2706882.1"/>
    </source>
</evidence>
<evidence type="ECO:0000313" key="2">
    <source>
        <dbReference type="Proteomes" id="UP000674234"/>
    </source>
</evidence>
<gene>
    <name evidence="1" type="ORF">JOL79_24035</name>
</gene>
<sequence length="140" mass="14465">MDVAALTAFLAPLLPYLVKAGEKVGDLAAEKAGQEAFGIAQRIWAALRPKVDGKEAAAEAVADVARDPDDEESRTVLKIQLRKLLAEDPDLASRVEQLWRQASGGGTVVTNVTASGAGSVAIGRDATNSTIVTGGPDAGR</sequence>
<proteinExistence type="predicted"/>
<organism evidence="1 2">
    <name type="scientific">Microbispora oryzae</name>
    <dbReference type="NCBI Taxonomy" id="2806554"/>
    <lineage>
        <taxon>Bacteria</taxon>
        <taxon>Bacillati</taxon>
        <taxon>Actinomycetota</taxon>
        <taxon>Actinomycetes</taxon>
        <taxon>Streptosporangiales</taxon>
        <taxon>Streptosporangiaceae</taxon>
        <taxon>Microbispora</taxon>
    </lineage>
</organism>
<protein>
    <submittedName>
        <fullName evidence="1">Uncharacterized protein</fullName>
    </submittedName>
</protein>
<dbReference type="Proteomes" id="UP000674234">
    <property type="component" value="Unassembled WGS sequence"/>
</dbReference>
<accession>A0A940WNZ2</accession>